<dbReference type="Gene3D" id="3.20.20.140">
    <property type="entry name" value="Metal-dependent hydrolases"/>
    <property type="match status" value="1"/>
</dbReference>
<evidence type="ECO:0000313" key="3">
    <source>
        <dbReference type="EMBL" id="AZS35694.1"/>
    </source>
</evidence>
<reference evidence="3 4" key="1">
    <citation type="submission" date="2018-08" db="EMBL/GenBank/DDBJ databases">
        <title>Microbacterium lemovicicum sp. nov., a bacterium isolated from a natural uranium-rich soil.</title>
        <authorList>
            <person name="ORTET P."/>
        </authorList>
    </citation>
    <scope>NUCLEOTIDE SEQUENCE [LARGE SCALE GENOMIC DNA]</scope>
    <source>
        <strain evidence="3 4">Viu22</strain>
    </source>
</reference>
<dbReference type="AlphaFoldDB" id="A0A3S9W6R4"/>
<dbReference type="EMBL" id="CP031423">
    <property type="protein sequence ID" value="AZS35694.1"/>
    <property type="molecule type" value="Genomic_DNA"/>
</dbReference>
<feature type="domain" description="Amidohydrolase-related" evidence="2">
    <location>
        <begin position="3"/>
        <end position="340"/>
    </location>
</feature>
<dbReference type="InterPro" id="IPR006680">
    <property type="entry name" value="Amidohydro-rel"/>
</dbReference>
<accession>A0A3S9W6R4</accession>
<name>A0A3S9W6R4_9MICO</name>
<evidence type="ECO:0000259" key="2">
    <source>
        <dbReference type="Pfam" id="PF04909"/>
    </source>
</evidence>
<dbReference type="Proteomes" id="UP000276888">
    <property type="component" value="Chromosome"/>
</dbReference>
<dbReference type="InterPro" id="IPR032466">
    <property type="entry name" value="Metal_Hydrolase"/>
</dbReference>
<organism evidence="3 4">
    <name type="scientific">Microbacterium lemovicicum</name>
    <dbReference type="NCBI Taxonomy" id="1072463"/>
    <lineage>
        <taxon>Bacteria</taxon>
        <taxon>Bacillati</taxon>
        <taxon>Actinomycetota</taxon>
        <taxon>Actinomycetes</taxon>
        <taxon>Micrococcales</taxon>
        <taxon>Microbacteriaceae</taxon>
        <taxon>Microbacterium</taxon>
    </lineage>
</organism>
<dbReference type="RefSeq" id="WP_127094485.1">
    <property type="nucleotide sequence ID" value="NZ_CP031423.1"/>
</dbReference>
<dbReference type="GO" id="GO:0005737">
    <property type="term" value="C:cytoplasm"/>
    <property type="evidence" value="ECO:0007669"/>
    <property type="project" value="TreeGrafter"/>
</dbReference>
<evidence type="ECO:0000256" key="1">
    <source>
        <dbReference type="ARBA" id="ARBA00023239"/>
    </source>
</evidence>
<keyword evidence="1" id="KW-0456">Lyase</keyword>
<dbReference type="Pfam" id="PF04909">
    <property type="entry name" value="Amidohydro_2"/>
    <property type="match status" value="1"/>
</dbReference>
<proteinExistence type="predicted"/>
<dbReference type="GO" id="GO:0019748">
    <property type="term" value="P:secondary metabolic process"/>
    <property type="evidence" value="ECO:0007669"/>
    <property type="project" value="TreeGrafter"/>
</dbReference>
<dbReference type="OrthoDB" id="8673173at2"/>
<dbReference type="PANTHER" id="PTHR21240">
    <property type="entry name" value="2-AMINO-3-CARBOXYLMUCONATE-6-SEMIALDEHYDE DECARBOXYLASE"/>
    <property type="match status" value="1"/>
</dbReference>
<sequence>MKIDAFCHLLPAAYAERLFAIDDSPVARNIQKRVSGVPALVDMDERFRVMDEFGSDYRQIVNTAAPPLDDLGPAARTAELARIANDGMADLVSRHPDRFAGFCAAVALDDVDNAIAETERAFDELGAVGVQIYTHVGGGPMDQERFFPFYEAVARRGNKMIQVHPCRDSSWSDYKTEERSKFEIWWTLGWEYDLSAFMSRLVFSGVFERLPDIKILIHHGGAMIPHFAGRVGAGWDQLGTRTPADQSDDIAGYPLTQRPIDYFKKFYVDTAYFGAGDAMRTAIRFFGVDHTLFASDTPFDPEKGPGYIRDTIANLQEMDILDDDDREQIYHRNVTDLLRLDGAATRSNALEDEVLS</sequence>
<dbReference type="GO" id="GO:0016831">
    <property type="term" value="F:carboxy-lyase activity"/>
    <property type="evidence" value="ECO:0007669"/>
    <property type="project" value="InterPro"/>
</dbReference>
<dbReference type="KEGG" id="mlv:CVS47_00289"/>
<keyword evidence="4" id="KW-1185">Reference proteome</keyword>
<evidence type="ECO:0000313" key="4">
    <source>
        <dbReference type="Proteomes" id="UP000276888"/>
    </source>
</evidence>
<dbReference type="PANTHER" id="PTHR21240:SF28">
    <property type="entry name" value="ISO-OROTATE DECARBOXYLASE (EUROFUNG)"/>
    <property type="match status" value="1"/>
</dbReference>
<dbReference type="InterPro" id="IPR032465">
    <property type="entry name" value="ACMSD"/>
</dbReference>
<dbReference type="SUPFAM" id="SSF51556">
    <property type="entry name" value="Metallo-dependent hydrolases"/>
    <property type="match status" value="1"/>
</dbReference>
<gene>
    <name evidence="3" type="ORF">CVS47_00289</name>
</gene>
<protein>
    <recommendedName>
        <fullName evidence="2">Amidohydrolase-related domain-containing protein</fullName>
    </recommendedName>
</protein>
<dbReference type="GO" id="GO:0016787">
    <property type="term" value="F:hydrolase activity"/>
    <property type="evidence" value="ECO:0007669"/>
    <property type="project" value="InterPro"/>
</dbReference>